<protein>
    <recommendedName>
        <fullName evidence="3">Regulatory protein RecX</fullName>
    </recommendedName>
</protein>
<keyword evidence="4" id="KW-0963">Cytoplasm</keyword>
<dbReference type="Proteomes" id="UP000186002">
    <property type="component" value="Unassembled WGS sequence"/>
</dbReference>
<dbReference type="InterPro" id="IPR053924">
    <property type="entry name" value="RecX_HTH_2nd"/>
</dbReference>
<dbReference type="AlphaFoldDB" id="A0A1M7K9P0"/>
<evidence type="ECO:0000256" key="3">
    <source>
        <dbReference type="ARBA" id="ARBA00018111"/>
    </source>
</evidence>
<dbReference type="STRING" id="735517.SAMN05444272_2765"/>
<evidence type="ECO:0000256" key="5">
    <source>
        <dbReference type="SAM" id="MobiDB-lite"/>
    </source>
</evidence>
<name>A0A1M7K9P0_9HYPH</name>
<comment type="similarity">
    <text evidence="2">Belongs to the RecX family.</text>
</comment>
<feature type="domain" description="RecX second three-helical" evidence="6">
    <location>
        <begin position="109"/>
        <end position="149"/>
    </location>
</feature>
<dbReference type="Pfam" id="PF02631">
    <property type="entry name" value="RecX_HTH2"/>
    <property type="match status" value="1"/>
</dbReference>
<evidence type="ECO:0000313" key="8">
    <source>
        <dbReference type="Proteomes" id="UP000186002"/>
    </source>
</evidence>
<evidence type="ECO:0000259" key="6">
    <source>
        <dbReference type="Pfam" id="PF02631"/>
    </source>
</evidence>
<feature type="region of interest" description="Disordered" evidence="5">
    <location>
        <begin position="1"/>
        <end position="50"/>
    </location>
</feature>
<reference evidence="7 8" key="1">
    <citation type="submission" date="2016-11" db="EMBL/GenBank/DDBJ databases">
        <authorList>
            <person name="Jaros S."/>
            <person name="Januszkiewicz K."/>
            <person name="Wedrychowicz H."/>
        </authorList>
    </citation>
    <scope>NUCLEOTIDE SEQUENCE [LARGE SCALE GENOMIC DNA]</scope>
    <source>
        <strain evidence="7 8">DSM 22153</strain>
    </source>
</reference>
<accession>A0A1M7K9P0</accession>
<dbReference type="EMBL" id="FRBW01000003">
    <property type="protein sequence ID" value="SHM62000.1"/>
    <property type="molecule type" value="Genomic_DNA"/>
</dbReference>
<gene>
    <name evidence="7" type="ORF">SAMN05444272_2765</name>
</gene>
<dbReference type="GO" id="GO:0005737">
    <property type="term" value="C:cytoplasm"/>
    <property type="evidence" value="ECO:0007669"/>
    <property type="project" value="UniProtKB-SubCell"/>
</dbReference>
<dbReference type="OrthoDB" id="5507982at2"/>
<evidence type="ECO:0000256" key="2">
    <source>
        <dbReference type="ARBA" id="ARBA00009695"/>
    </source>
</evidence>
<sequence>MEQDGNKFFGSFALTGTGNERPPEPSDRQPSGQKSQKPRQKRLKLPTEERLTRSAIHYLDRYGSSSENLRRVLTRKVDRAARFHDKDPAEFAGLIDAVVDKCIRSGMVDDQAFAEAKLAADRRRGRSHRQIAMRLRSKGVNAGTVAEVLAGDEMSDLSAARIAARKKRIGAWRPETKRKDNRDRDLAALCRAGFSYQIARAVIDEDQDQNGDDQEI</sequence>
<comment type="subcellular location">
    <subcellularLocation>
        <location evidence="1">Cytoplasm</location>
    </subcellularLocation>
</comment>
<evidence type="ECO:0000256" key="4">
    <source>
        <dbReference type="ARBA" id="ARBA00022490"/>
    </source>
</evidence>
<evidence type="ECO:0000256" key="1">
    <source>
        <dbReference type="ARBA" id="ARBA00004496"/>
    </source>
</evidence>
<evidence type="ECO:0000313" key="7">
    <source>
        <dbReference type="EMBL" id="SHM62000.1"/>
    </source>
</evidence>
<organism evidence="7 8">
    <name type="scientific">Roseibium suaedae</name>
    <dbReference type="NCBI Taxonomy" id="735517"/>
    <lineage>
        <taxon>Bacteria</taxon>
        <taxon>Pseudomonadati</taxon>
        <taxon>Pseudomonadota</taxon>
        <taxon>Alphaproteobacteria</taxon>
        <taxon>Hyphomicrobiales</taxon>
        <taxon>Stappiaceae</taxon>
        <taxon>Roseibium</taxon>
    </lineage>
</organism>
<proteinExistence type="inferred from homology"/>
<keyword evidence="8" id="KW-1185">Reference proteome</keyword>